<protein>
    <submittedName>
        <fullName evidence="1">Uncharacterized protein</fullName>
    </submittedName>
</protein>
<dbReference type="AlphaFoldDB" id="A0A1X0DAZ2"/>
<reference evidence="1 2" key="1">
    <citation type="submission" date="2017-02" db="EMBL/GenBank/DDBJ databases">
        <title>The new phylogeny of genus Mycobacterium.</title>
        <authorList>
            <person name="Tortoli E."/>
            <person name="Trovato A."/>
            <person name="Cirillo D.M."/>
        </authorList>
    </citation>
    <scope>NUCLEOTIDE SEQUENCE [LARGE SCALE GENOMIC DNA]</scope>
    <source>
        <strain evidence="1 2">FI-09383</strain>
    </source>
</reference>
<evidence type="ECO:0000313" key="1">
    <source>
        <dbReference type="EMBL" id="ORA69342.1"/>
    </source>
</evidence>
<name>A0A1X0DAZ2_9MYCO</name>
<sequence length="71" mass="7865">MNTLETSAAPDSRVESAKFDIDMAQDHLDTTQYYLSDAIGYLDGARKTRATEILDKVSSALADLDRLREAL</sequence>
<dbReference type="RefSeq" id="WP_165757578.1">
    <property type="nucleotide sequence ID" value="NZ_MVHP01000001.1"/>
</dbReference>
<proteinExistence type="predicted"/>
<dbReference type="EMBL" id="MVHP01000001">
    <property type="protein sequence ID" value="ORA69342.1"/>
    <property type="molecule type" value="Genomic_DNA"/>
</dbReference>
<accession>A0A1X0DAZ2</accession>
<dbReference type="Proteomes" id="UP000192772">
    <property type="component" value="Unassembled WGS sequence"/>
</dbReference>
<comment type="caution">
    <text evidence="1">The sequence shown here is derived from an EMBL/GenBank/DDBJ whole genome shotgun (WGS) entry which is preliminary data.</text>
</comment>
<dbReference type="STRING" id="81858.BST23_01450"/>
<organism evidence="1 2">
    <name type="scientific">Mycolicibacterium elephantis</name>
    <dbReference type="NCBI Taxonomy" id="81858"/>
    <lineage>
        <taxon>Bacteria</taxon>
        <taxon>Bacillati</taxon>
        <taxon>Actinomycetota</taxon>
        <taxon>Actinomycetes</taxon>
        <taxon>Mycobacteriales</taxon>
        <taxon>Mycobacteriaceae</taxon>
        <taxon>Mycolicibacterium</taxon>
    </lineage>
</organism>
<evidence type="ECO:0000313" key="2">
    <source>
        <dbReference type="Proteomes" id="UP000192772"/>
    </source>
</evidence>
<gene>
    <name evidence="1" type="ORF">BST23_01450</name>
</gene>